<feature type="transmembrane region" description="Helical" evidence="9">
    <location>
        <begin position="261"/>
        <end position="285"/>
    </location>
</feature>
<comment type="subcellular location">
    <subcellularLocation>
        <location evidence="1">Cell membrane</location>
        <topology evidence="1">Multi-pass membrane protein</topology>
    </subcellularLocation>
</comment>
<evidence type="ECO:0000256" key="9">
    <source>
        <dbReference type="SAM" id="Phobius"/>
    </source>
</evidence>
<dbReference type="Pfam" id="PF13231">
    <property type="entry name" value="PMT_2"/>
    <property type="match status" value="1"/>
</dbReference>
<organism evidence="11 12">
    <name type="scientific">Plantactinospora siamensis</name>
    <dbReference type="NCBI Taxonomy" id="555372"/>
    <lineage>
        <taxon>Bacteria</taxon>
        <taxon>Bacillati</taxon>
        <taxon>Actinomycetota</taxon>
        <taxon>Actinomycetes</taxon>
        <taxon>Micromonosporales</taxon>
        <taxon>Micromonosporaceae</taxon>
        <taxon>Plantactinospora</taxon>
    </lineage>
</organism>
<feature type="region of interest" description="Disordered" evidence="8">
    <location>
        <begin position="1"/>
        <end position="91"/>
    </location>
</feature>
<feature type="transmembrane region" description="Helical" evidence="9">
    <location>
        <begin position="419"/>
        <end position="439"/>
    </location>
</feature>
<comment type="caution">
    <text evidence="11">The sequence shown here is derived from an EMBL/GenBank/DDBJ whole genome shotgun (WGS) entry which is preliminary data.</text>
</comment>
<feature type="compositionally biased region" description="Low complexity" evidence="8">
    <location>
        <begin position="31"/>
        <end position="77"/>
    </location>
</feature>
<evidence type="ECO:0000313" key="11">
    <source>
        <dbReference type="EMBL" id="MFC0565397.1"/>
    </source>
</evidence>
<dbReference type="InterPro" id="IPR050297">
    <property type="entry name" value="LipidA_mod_glycosyltrf_83"/>
</dbReference>
<dbReference type="RefSeq" id="WP_377339167.1">
    <property type="nucleotide sequence ID" value="NZ_JBHLUE010000011.1"/>
</dbReference>
<keyword evidence="7 9" id="KW-0472">Membrane</keyword>
<evidence type="ECO:0000256" key="6">
    <source>
        <dbReference type="ARBA" id="ARBA00022989"/>
    </source>
</evidence>
<gene>
    <name evidence="11" type="ORF">ACFFHU_14790</name>
</gene>
<feature type="transmembrane region" description="Helical" evidence="9">
    <location>
        <begin position="393"/>
        <end position="413"/>
    </location>
</feature>
<keyword evidence="3 11" id="KW-0328">Glycosyltransferase</keyword>
<keyword evidence="12" id="KW-1185">Reference proteome</keyword>
<evidence type="ECO:0000256" key="5">
    <source>
        <dbReference type="ARBA" id="ARBA00022692"/>
    </source>
</evidence>
<evidence type="ECO:0000256" key="4">
    <source>
        <dbReference type="ARBA" id="ARBA00022679"/>
    </source>
</evidence>
<keyword evidence="4 11" id="KW-0808">Transferase</keyword>
<protein>
    <submittedName>
        <fullName evidence="11">Glycosyltransferase family 39 protein</fullName>
        <ecNumber evidence="11">2.4.-.-</ecNumber>
    </submittedName>
</protein>
<feature type="transmembrane region" description="Helical" evidence="9">
    <location>
        <begin position="107"/>
        <end position="127"/>
    </location>
</feature>
<evidence type="ECO:0000256" key="3">
    <source>
        <dbReference type="ARBA" id="ARBA00022676"/>
    </source>
</evidence>
<feature type="transmembrane region" description="Helical" evidence="9">
    <location>
        <begin position="204"/>
        <end position="224"/>
    </location>
</feature>
<feature type="transmembrane region" description="Helical" evidence="9">
    <location>
        <begin position="178"/>
        <end position="197"/>
    </location>
</feature>
<sequence length="573" mass="60615">MRSRTTLTGGRGEDPEAGPAGPADPAPGAPPGSAAGRAGAPTDAGSAADAGAGPRGIDSDAAIDADPAADGGDAGTPPGTPVSGPPAAGAAAGGPAVRAALDWARRLYWLWPALATLAVTAVGIGRAEPWRDEMATWSAATRPFYQVLRMAHHVDAVTSPYYLFMWAWIRIAGDSPTAMRLPSLIAMVGTAGLLAVLGRRLFGVRVGVAAGLLFAVLPATSRYAQEARGYAFAALFSVASTLLLVRALDRPTRRRFLGYGLALYGLGLANLLMLMVLVGHAVAVLTASRVTSDRRPLWRWLTAVVAVGVGVFPLVWLGRHQQGTQLNWVPLAKIELLPDLPGGLFGNPTAGGFVVGLAAVGWALRGRWGAVLGMAALGPVVLLYEAGQHEPLFVARYLIFAAPLLALLAATNLERVRPAAILAIVSVLAFVSANSQLGFRKTHEWPRSAPRSYSAAARIVEEHELPGDGIIFPNRSDWSFLDIAMSYYLRDRAPRDVLVNRTARQRGTLWASECRDPVGCLAGTNRVWVVSIGEKIDPFTTMPAAKAAALRTGYALNSRWTVPDLTITLYVRR</sequence>
<evidence type="ECO:0000256" key="7">
    <source>
        <dbReference type="ARBA" id="ARBA00023136"/>
    </source>
</evidence>
<feature type="transmembrane region" description="Helical" evidence="9">
    <location>
        <begin position="230"/>
        <end position="249"/>
    </location>
</feature>
<keyword evidence="5 9" id="KW-0812">Transmembrane</keyword>
<feature type="domain" description="Glycosyltransferase RgtA/B/C/D-like" evidence="10">
    <location>
        <begin position="163"/>
        <end position="316"/>
    </location>
</feature>
<keyword evidence="2" id="KW-1003">Cell membrane</keyword>
<dbReference type="Proteomes" id="UP001589894">
    <property type="component" value="Unassembled WGS sequence"/>
</dbReference>
<keyword evidence="6 9" id="KW-1133">Transmembrane helix</keyword>
<evidence type="ECO:0000259" key="10">
    <source>
        <dbReference type="Pfam" id="PF13231"/>
    </source>
</evidence>
<feature type="transmembrane region" description="Helical" evidence="9">
    <location>
        <begin position="368"/>
        <end position="386"/>
    </location>
</feature>
<evidence type="ECO:0000256" key="1">
    <source>
        <dbReference type="ARBA" id="ARBA00004651"/>
    </source>
</evidence>
<dbReference type="EMBL" id="JBHLUE010000011">
    <property type="protein sequence ID" value="MFC0565397.1"/>
    <property type="molecule type" value="Genomic_DNA"/>
</dbReference>
<dbReference type="PANTHER" id="PTHR33908">
    <property type="entry name" value="MANNOSYLTRANSFERASE YKCB-RELATED"/>
    <property type="match status" value="1"/>
</dbReference>
<feature type="transmembrane region" description="Helical" evidence="9">
    <location>
        <begin position="297"/>
        <end position="319"/>
    </location>
</feature>
<name>A0ABV6NX85_9ACTN</name>
<dbReference type="PANTHER" id="PTHR33908:SF11">
    <property type="entry name" value="MEMBRANE PROTEIN"/>
    <property type="match status" value="1"/>
</dbReference>
<dbReference type="InterPro" id="IPR038731">
    <property type="entry name" value="RgtA/B/C-like"/>
</dbReference>
<accession>A0ABV6NX85</accession>
<evidence type="ECO:0000256" key="8">
    <source>
        <dbReference type="SAM" id="MobiDB-lite"/>
    </source>
</evidence>
<dbReference type="EC" id="2.4.-.-" evidence="11"/>
<feature type="transmembrane region" description="Helical" evidence="9">
    <location>
        <begin position="340"/>
        <end position="362"/>
    </location>
</feature>
<evidence type="ECO:0000313" key="12">
    <source>
        <dbReference type="Proteomes" id="UP001589894"/>
    </source>
</evidence>
<evidence type="ECO:0000256" key="2">
    <source>
        <dbReference type="ARBA" id="ARBA00022475"/>
    </source>
</evidence>
<reference evidence="11 12" key="1">
    <citation type="submission" date="2024-09" db="EMBL/GenBank/DDBJ databases">
        <authorList>
            <person name="Sun Q."/>
            <person name="Mori K."/>
        </authorList>
    </citation>
    <scope>NUCLEOTIDE SEQUENCE [LARGE SCALE GENOMIC DNA]</scope>
    <source>
        <strain evidence="11 12">TBRC 2205</strain>
    </source>
</reference>
<dbReference type="GO" id="GO:0016757">
    <property type="term" value="F:glycosyltransferase activity"/>
    <property type="evidence" value="ECO:0007669"/>
    <property type="project" value="UniProtKB-KW"/>
</dbReference>
<proteinExistence type="predicted"/>